<evidence type="ECO:0000256" key="4">
    <source>
        <dbReference type="ARBA" id="ARBA00023187"/>
    </source>
</evidence>
<dbReference type="InterPro" id="IPR000504">
    <property type="entry name" value="RRM_dom"/>
</dbReference>
<evidence type="ECO:0000313" key="10">
    <source>
        <dbReference type="Proteomes" id="UP001255856"/>
    </source>
</evidence>
<accession>A0AAD9IIQ7</accession>
<gene>
    <name evidence="9" type="ORF">QBZ16_002955</name>
</gene>
<proteinExistence type="predicted"/>
<dbReference type="Gene3D" id="1.25.40.10">
    <property type="entry name" value="Tetratricopeptide repeat domain"/>
    <property type="match status" value="2"/>
</dbReference>
<feature type="compositionally biased region" description="Low complexity" evidence="7">
    <location>
        <begin position="584"/>
        <end position="593"/>
    </location>
</feature>
<feature type="region of interest" description="Disordered" evidence="7">
    <location>
        <begin position="1"/>
        <end position="28"/>
    </location>
</feature>
<evidence type="ECO:0000256" key="7">
    <source>
        <dbReference type="SAM" id="MobiDB-lite"/>
    </source>
</evidence>
<keyword evidence="5" id="KW-0539">Nucleus</keyword>
<dbReference type="EMBL" id="JASFZW010000003">
    <property type="protein sequence ID" value="KAK2079264.1"/>
    <property type="molecule type" value="Genomic_DNA"/>
</dbReference>
<dbReference type="GO" id="GO:0005634">
    <property type="term" value="C:nucleus"/>
    <property type="evidence" value="ECO:0007669"/>
    <property type="project" value="UniProtKB-SubCell"/>
</dbReference>
<evidence type="ECO:0000313" key="9">
    <source>
        <dbReference type="EMBL" id="KAK2079264.1"/>
    </source>
</evidence>
<keyword evidence="10" id="KW-1185">Reference proteome</keyword>
<dbReference type="AlphaFoldDB" id="A0AAD9IIQ7"/>
<feature type="domain" description="RRM" evidence="8">
    <location>
        <begin position="601"/>
        <end position="678"/>
    </location>
</feature>
<dbReference type="Pfam" id="PF00076">
    <property type="entry name" value="RRM_1"/>
    <property type="match status" value="1"/>
</dbReference>
<dbReference type="GO" id="GO:0003723">
    <property type="term" value="F:RNA binding"/>
    <property type="evidence" value="ECO:0007669"/>
    <property type="project" value="UniProtKB-UniRule"/>
</dbReference>
<keyword evidence="4" id="KW-0508">mRNA splicing</keyword>
<comment type="subcellular location">
    <subcellularLocation>
        <location evidence="1">Nucleus</location>
    </subcellularLocation>
</comment>
<dbReference type="SUPFAM" id="SSF54928">
    <property type="entry name" value="RNA-binding domain, RBD"/>
    <property type="match status" value="1"/>
</dbReference>
<dbReference type="InterPro" id="IPR059164">
    <property type="entry name" value="HAT_PRP39_C"/>
</dbReference>
<evidence type="ECO:0000256" key="6">
    <source>
        <dbReference type="PROSITE-ProRule" id="PRU00176"/>
    </source>
</evidence>
<dbReference type="PROSITE" id="PS50102">
    <property type="entry name" value="RRM"/>
    <property type="match status" value="1"/>
</dbReference>
<feature type="compositionally biased region" description="Acidic residues" evidence="7">
    <location>
        <begin position="18"/>
        <end position="28"/>
    </location>
</feature>
<feature type="compositionally biased region" description="Basic and acidic residues" evidence="7">
    <location>
        <begin position="562"/>
        <end position="578"/>
    </location>
</feature>
<dbReference type="InterPro" id="IPR011990">
    <property type="entry name" value="TPR-like_helical_dom_sf"/>
</dbReference>
<feature type="compositionally biased region" description="Low complexity" evidence="7">
    <location>
        <begin position="729"/>
        <end position="747"/>
    </location>
</feature>
<evidence type="ECO:0000256" key="1">
    <source>
        <dbReference type="ARBA" id="ARBA00004123"/>
    </source>
</evidence>
<protein>
    <recommendedName>
        <fullName evidence="8">RRM domain-containing protein</fullName>
    </recommendedName>
</protein>
<name>A0AAD9IIQ7_PROWI</name>
<dbReference type="InterPro" id="IPR012677">
    <property type="entry name" value="Nucleotide-bd_a/b_plait_sf"/>
</dbReference>
<feature type="compositionally biased region" description="Basic and acidic residues" evidence="7">
    <location>
        <begin position="764"/>
        <end position="775"/>
    </location>
</feature>
<evidence type="ECO:0000256" key="5">
    <source>
        <dbReference type="ARBA" id="ARBA00023242"/>
    </source>
</evidence>
<feature type="region of interest" description="Disordered" evidence="7">
    <location>
        <begin position="533"/>
        <end position="601"/>
    </location>
</feature>
<dbReference type="SMART" id="SM00360">
    <property type="entry name" value="RRM"/>
    <property type="match status" value="1"/>
</dbReference>
<dbReference type="Proteomes" id="UP001255856">
    <property type="component" value="Unassembled WGS sequence"/>
</dbReference>
<sequence length="786" mass="86314">MASENELEAAMASSSGSDSDDSDDLDLDLTPEDMQAIMDAEERLGKNVYDYDGQAQVKLEEARQTMRSMFPLRPPAWLDWLEDAEKAWRAGSKSQGDVRSLYELAVKDYLSVEVWRRYAAFQRAAAPKDQAATRELFERALEAAGIHVALGDALWDDYIAFEVENLPAITKASEDAFARVSRLHRRRLSIPLLGHERALEAWKAWHGNLPEAARDAVPDSEVVAAHERAIRMLADRREFEERVEASQGVAAEELLDSFQQYLDYEKTQGDPARVQCLYERAIVALPATQHLWLQYGRYLETALPKIHGVVLAAYARACRDCPWVGALWERRLRALQRRAEAGVGEAMAQHEVVYREACASGAQTPDELAALILARLHALRCQGGAEALQAAYDEGLAALQSRFPQELDLALSLTSFAAEALAQVEGAGAPQTADGPPAARRVWEACLRSGQGRRLAPWTEAVAFELRRGQVAKARGLYRRAHSRRLEDGGQPVLCSQWLAFEGLHGSGADHLAATLKAEPIIEAAAQAAWAAAQQAEPAPLSEEEALERRRANDPNYNKRKAGGEEAERKEDGRDARPKRARTAASPEPSAEPASPPPPRHVAFVKHLADSVGEAEVRSLFQQCGGILDVRLGTNPKTHKSKGFAYVEFDTKQALERACELDRSQFHGKHIFVAPSERPAYMKDRSGPEVAARLRDGRPPKRVGALEADAAPHATMKPRLSAPLVPRAAALQRARAAPQAQARAKPQQRSEEAQADAEGLATGHVEDNGKPKSNADFRAMLLGPKG</sequence>
<dbReference type="GO" id="GO:0008380">
    <property type="term" value="P:RNA splicing"/>
    <property type="evidence" value="ECO:0007669"/>
    <property type="project" value="UniProtKB-KW"/>
</dbReference>
<keyword evidence="3" id="KW-0677">Repeat</keyword>
<keyword evidence="2" id="KW-0507">mRNA processing</keyword>
<dbReference type="SUPFAM" id="SSF48452">
    <property type="entry name" value="TPR-like"/>
    <property type="match status" value="1"/>
</dbReference>
<reference evidence="9" key="1">
    <citation type="submission" date="2021-01" db="EMBL/GenBank/DDBJ databases">
        <authorList>
            <person name="Eckstrom K.M.E."/>
        </authorList>
    </citation>
    <scope>NUCLEOTIDE SEQUENCE</scope>
    <source>
        <strain evidence="9">UVCC 0001</strain>
    </source>
</reference>
<dbReference type="PANTHER" id="PTHR17204:SF25">
    <property type="entry name" value="RRM DOMAIN-CONTAINING PROTEIN"/>
    <property type="match status" value="1"/>
</dbReference>
<comment type="caution">
    <text evidence="9">The sequence shown here is derived from an EMBL/GenBank/DDBJ whole genome shotgun (WGS) entry which is preliminary data.</text>
</comment>
<evidence type="ECO:0000259" key="8">
    <source>
        <dbReference type="PROSITE" id="PS50102"/>
    </source>
</evidence>
<dbReference type="GO" id="GO:0006397">
    <property type="term" value="P:mRNA processing"/>
    <property type="evidence" value="ECO:0007669"/>
    <property type="project" value="UniProtKB-KW"/>
</dbReference>
<feature type="region of interest" description="Disordered" evidence="7">
    <location>
        <begin position="729"/>
        <end position="786"/>
    </location>
</feature>
<dbReference type="PANTHER" id="PTHR17204">
    <property type="entry name" value="PRE-MRNA PROCESSING PROTEIN PRP39-RELATED"/>
    <property type="match status" value="1"/>
</dbReference>
<evidence type="ECO:0000256" key="2">
    <source>
        <dbReference type="ARBA" id="ARBA00022664"/>
    </source>
</evidence>
<keyword evidence="6" id="KW-0694">RNA-binding</keyword>
<organism evidence="9 10">
    <name type="scientific">Prototheca wickerhamii</name>
    <dbReference type="NCBI Taxonomy" id="3111"/>
    <lineage>
        <taxon>Eukaryota</taxon>
        <taxon>Viridiplantae</taxon>
        <taxon>Chlorophyta</taxon>
        <taxon>core chlorophytes</taxon>
        <taxon>Trebouxiophyceae</taxon>
        <taxon>Chlorellales</taxon>
        <taxon>Chlorellaceae</taxon>
        <taxon>Prototheca</taxon>
    </lineage>
</organism>
<dbReference type="Gene3D" id="3.30.70.330">
    <property type="match status" value="1"/>
</dbReference>
<dbReference type="InterPro" id="IPR003107">
    <property type="entry name" value="HAT"/>
</dbReference>
<dbReference type="InterPro" id="IPR035979">
    <property type="entry name" value="RBD_domain_sf"/>
</dbReference>
<dbReference type="Pfam" id="PF23240">
    <property type="entry name" value="HAT_PRP39_N"/>
    <property type="match status" value="1"/>
</dbReference>
<dbReference type="SMART" id="SM00386">
    <property type="entry name" value="HAT"/>
    <property type="match status" value="5"/>
</dbReference>
<evidence type="ECO:0000256" key="3">
    <source>
        <dbReference type="ARBA" id="ARBA00022737"/>
    </source>
</evidence>
<dbReference type="Pfam" id="PF23241">
    <property type="entry name" value="HAT_PRP39_C"/>
    <property type="match status" value="1"/>
</dbReference>